<dbReference type="STRING" id="109264.A0A1F8A2D7"/>
<sequence>MAEKRPHDNEDASDSKHAMPYQKASTVKLKRPRRNIPLPGTSSSPLVDALRLARQIPATPNETPKKLSSLNLLSSGETAQVNSESSGLQPKPLEKLDTVVKDFFRDGPVVASVKFYGLQKCVRAGRTRIQQCHLAPLVMTPLIACSIPWNSCKLAATLVLLLASPPEPTSTFEALKFLSRSLGGLPTMADVLKTPSADLAKRFVQAKKAAIDGKEDKVTVLGVNLVDVEMLKGGEKESRDMNYLSLSHSFVIAIAREGFRIYQSWEEHGYRLDQYVMRGGSRLRSWEDATAFLKMFQKLCRFQETWTGELNVAYEQCFGVDIMLICGRDKLQPPTVRPYRPWVRIFEINDVKTENFEKFTWEGYVQGMEALHSRSQSGFSREWVGRADWT</sequence>
<evidence type="ECO:0000313" key="2">
    <source>
        <dbReference type="EMBL" id="OGM45863.1"/>
    </source>
</evidence>
<accession>A0A1F8A2D7</accession>
<keyword evidence="3" id="KW-1185">Reference proteome</keyword>
<dbReference type="GeneID" id="34449392"/>
<gene>
    <name evidence="2" type="ORF">ABOM_006002</name>
</gene>
<dbReference type="RefSeq" id="XP_022389580.1">
    <property type="nucleotide sequence ID" value="XM_022533131.1"/>
</dbReference>
<evidence type="ECO:0000313" key="3">
    <source>
        <dbReference type="Proteomes" id="UP000179179"/>
    </source>
</evidence>
<proteinExistence type="predicted"/>
<dbReference type="EMBL" id="LYCR01000037">
    <property type="protein sequence ID" value="OGM45863.1"/>
    <property type="molecule type" value="Genomic_DNA"/>
</dbReference>
<reference evidence="2 3" key="1">
    <citation type="journal article" date="2016" name="Genome Biol. Evol.">
        <title>Draft genome sequence of an aflatoxigenic Aspergillus species, A. bombycis.</title>
        <authorList>
            <person name="Moore G.G."/>
            <person name="Mack B.M."/>
            <person name="Beltz S.B."/>
            <person name="Gilbert M.K."/>
        </authorList>
    </citation>
    <scope>NUCLEOTIDE SEQUENCE [LARGE SCALE GENOMIC DNA]</scope>
    <source>
        <strain evidence="3">NRRL 26010</strain>
    </source>
</reference>
<dbReference type="AlphaFoldDB" id="A0A1F8A2D7"/>
<dbReference type="Proteomes" id="UP000179179">
    <property type="component" value="Unassembled WGS sequence"/>
</dbReference>
<feature type="region of interest" description="Disordered" evidence="1">
    <location>
        <begin position="1"/>
        <end position="44"/>
    </location>
</feature>
<evidence type="ECO:0000256" key="1">
    <source>
        <dbReference type="SAM" id="MobiDB-lite"/>
    </source>
</evidence>
<organism evidence="2 3">
    <name type="scientific">Aspergillus bombycis</name>
    <dbReference type="NCBI Taxonomy" id="109264"/>
    <lineage>
        <taxon>Eukaryota</taxon>
        <taxon>Fungi</taxon>
        <taxon>Dikarya</taxon>
        <taxon>Ascomycota</taxon>
        <taxon>Pezizomycotina</taxon>
        <taxon>Eurotiomycetes</taxon>
        <taxon>Eurotiomycetidae</taxon>
        <taxon>Eurotiales</taxon>
        <taxon>Aspergillaceae</taxon>
        <taxon>Aspergillus</taxon>
    </lineage>
</organism>
<dbReference type="OrthoDB" id="438641at2759"/>
<name>A0A1F8A2D7_9EURO</name>
<protein>
    <submittedName>
        <fullName evidence="2">Uncharacterized protein</fullName>
    </submittedName>
</protein>
<feature type="compositionally biased region" description="Basic and acidic residues" evidence="1">
    <location>
        <begin position="1"/>
        <end position="17"/>
    </location>
</feature>
<comment type="caution">
    <text evidence="2">The sequence shown here is derived from an EMBL/GenBank/DDBJ whole genome shotgun (WGS) entry which is preliminary data.</text>
</comment>